<dbReference type="Proteomes" id="UP000515561">
    <property type="component" value="Chromosome"/>
</dbReference>
<dbReference type="SMART" id="SM00278">
    <property type="entry name" value="HhH1"/>
    <property type="match status" value="2"/>
</dbReference>
<dbReference type="SUPFAM" id="SSF142984">
    <property type="entry name" value="Nqo1 middle domain-like"/>
    <property type="match status" value="1"/>
</dbReference>
<sequence length="230" mass="25694">MKQKKYLKTGLMILFIFMSGIFYSCKENNQQSTQLSIKSLEESFDTVNAEEDAKDMDEDSISVLEQSDITANKSGEESIKNIEDQELIYVHLCGEVKNPDVYQVEKGTRLFDIIKLAGGLTEEAAGEYVNQAAVLTDGQQVYIPSRAEVKDKSLYMNSQVASEKDTSKVNINTADINELMTLPGIGEAKAESILNYRQEHGDFKAIEDIKNISGIKDSAFNKIKDKIIVK</sequence>
<dbReference type="InterPro" id="IPR010994">
    <property type="entry name" value="RuvA_2-like"/>
</dbReference>
<dbReference type="InterPro" id="IPR003583">
    <property type="entry name" value="Hlx-hairpin-Hlx_DNA-bd_motif"/>
</dbReference>
<dbReference type="KEGG" id="acel:acsn021_32110"/>
<name>A0A6S6R8I5_9FIRM</name>
<dbReference type="RefSeq" id="WP_184093428.1">
    <property type="nucleotide sequence ID" value="NZ_AP023367.1"/>
</dbReference>
<dbReference type="SUPFAM" id="SSF47781">
    <property type="entry name" value="RuvA domain 2-like"/>
    <property type="match status" value="1"/>
</dbReference>
<dbReference type="NCBIfam" id="TIGR00426">
    <property type="entry name" value="competence protein ComEA helix-hairpin-helix repeat region"/>
    <property type="match status" value="1"/>
</dbReference>
<protein>
    <submittedName>
        <fullName evidence="1">Uncharacterized protein</fullName>
    </submittedName>
</protein>
<dbReference type="InterPro" id="IPR019554">
    <property type="entry name" value="Soluble_ligand-bd"/>
</dbReference>
<dbReference type="GO" id="GO:0003677">
    <property type="term" value="F:DNA binding"/>
    <property type="evidence" value="ECO:0007669"/>
    <property type="project" value="InterPro"/>
</dbReference>
<dbReference type="Pfam" id="PF10531">
    <property type="entry name" value="SLBB"/>
    <property type="match status" value="1"/>
</dbReference>
<dbReference type="PROSITE" id="PS51257">
    <property type="entry name" value="PROKAR_LIPOPROTEIN"/>
    <property type="match status" value="1"/>
</dbReference>
<dbReference type="AlphaFoldDB" id="A0A6S6R8I5"/>
<dbReference type="Pfam" id="PF12836">
    <property type="entry name" value="HHH_3"/>
    <property type="match status" value="1"/>
</dbReference>
<evidence type="ECO:0000313" key="2">
    <source>
        <dbReference type="Proteomes" id="UP000515561"/>
    </source>
</evidence>
<accession>A0A6S6R8I5</accession>
<dbReference type="GO" id="GO:0006281">
    <property type="term" value="P:DNA repair"/>
    <property type="evidence" value="ECO:0007669"/>
    <property type="project" value="InterPro"/>
</dbReference>
<dbReference type="GO" id="GO:0015627">
    <property type="term" value="C:type II protein secretion system complex"/>
    <property type="evidence" value="ECO:0007669"/>
    <property type="project" value="TreeGrafter"/>
</dbReference>
<dbReference type="Gene3D" id="3.10.560.10">
    <property type="entry name" value="Outer membrane lipoprotein wza domain like"/>
    <property type="match status" value="1"/>
</dbReference>
<organism evidence="1 2">
    <name type="scientific">Anaerocolumna cellulosilytica</name>
    <dbReference type="NCBI Taxonomy" id="433286"/>
    <lineage>
        <taxon>Bacteria</taxon>
        <taxon>Bacillati</taxon>
        <taxon>Bacillota</taxon>
        <taxon>Clostridia</taxon>
        <taxon>Lachnospirales</taxon>
        <taxon>Lachnospiraceae</taxon>
        <taxon>Anaerocolumna</taxon>
    </lineage>
</organism>
<reference evidence="1 2" key="1">
    <citation type="journal article" date="2016" name="Int. J. Syst. Evol. Microbiol.">
        <title>Descriptions of Anaerotaenia torta gen. nov., sp. nov. and Anaerocolumna cellulosilytica gen. nov., sp. nov. isolated from a methanogenic reactor of cattle waste.</title>
        <authorList>
            <person name="Uek A."/>
            <person name="Ohtaki Y."/>
            <person name="Kaku N."/>
            <person name="Ueki K."/>
        </authorList>
    </citation>
    <scope>NUCLEOTIDE SEQUENCE [LARGE SCALE GENOMIC DNA]</scope>
    <source>
        <strain evidence="1 2">SN021</strain>
    </source>
</reference>
<dbReference type="InterPro" id="IPR051675">
    <property type="entry name" value="Endo/Exo/Phosphatase_dom_1"/>
</dbReference>
<dbReference type="PANTHER" id="PTHR21180">
    <property type="entry name" value="ENDONUCLEASE/EXONUCLEASE/PHOSPHATASE FAMILY DOMAIN-CONTAINING PROTEIN 1"/>
    <property type="match status" value="1"/>
</dbReference>
<dbReference type="Gene3D" id="1.10.150.310">
    <property type="entry name" value="Tex RuvX-like domain-like"/>
    <property type="match status" value="1"/>
</dbReference>
<keyword evidence="2" id="KW-1185">Reference proteome</keyword>
<dbReference type="GO" id="GO:0015628">
    <property type="term" value="P:protein secretion by the type II secretion system"/>
    <property type="evidence" value="ECO:0007669"/>
    <property type="project" value="TreeGrafter"/>
</dbReference>
<evidence type="ECO:0000313" key="1">
    <source>
        <dbReference type="EMBL" id="BCJ95642.1"/>
    </source>
</evidence>
<dbReference type="EMBL" id="AP023367">
    <property type="protein sequence ID" value="BCJ95642.1"/>
    <property type="molecule type" value="Genomic_DNA"/>
</dbReference>
<dbReference type="InterPro" id="IPR004509">
    <property type="entry name" value="Competence_ComEA_HhH"/>
</dbReference>
<gene>
    <name evidence="1" type="ORF">acsn021_32110</name>
</gene>
<proteinExistence type="predicted"/>
<dbReference type="PANTHER" id="PTHR21180:SF32">
    <property type="entry name" value="ENDONUCLEASE_EXONUCLEASE_PHOSPHATASE FAMILY DOMAIN-CONTAINING PROTEIN 1"/>
    <property type="match status" value="1"/>
</dbReference>